<name>A0A4Y2W9P8_ARAVE</name>
<dbReference type="Proteomes" id="UP000499080">
    <property type="component" value="Unassembled WGS sequence"/>
</dbReference>
<reference evidence="1 2" key="1">
    <citation type="journal article" date="2019" name="Sci. Rep.">
        <title>Orb-weaving spider Araneus ventricosus genome elucidates the spidroin gene catalogue.</title>
        <authorList>
            <person name="Kono N."/>
            <person name="Nakamura H."/>
            <person name="Ohtoshi R."/>
            <person name="Moran D.A.P."/>
            <person name="Shinohara A."/>
            <person name="Yoshida Y."/>
            <person name="Fujiwara M."/>
            <person name="Mori M."/>
            <person name="Tomita M."/>
            <person name="Arakawa K."/>
        </authorList>
    </citation>
    <scope>NUCLEOTIDE SEQUENCE [LARGE SCALE GENOMIC DNA]</scope>
</reference>
<sequence>MPICDGPYFILGQKSPSSSIIASLGKTSEPIAWYHTSALAPFKDISKYLAEKERSITKSCCSTADHKWKNFMCILVPQIVAETMATVLSTEPVSNALVGSLSLERYVKKLIDWGLKKYSDVPVISRAIRIANRSVSTPITATNMALEPPEIEDSNSSPTSFALSQFFLSAATKPLAGLINKCLGQLTLRVLGSSSRLDNFTKSESSRDCLEGRNSTCRSEDTKLFSEKSANTSDTFMFIGREETHLDKVESAIHRPCVTPPAIFMYLIGHSSIIMSGANPLHNLSFYCEVRSILIKKIGGNSLV</sequence>
<accession>A0A4Y2W9P8</accession>
<comment type="caution">
    <text evidence="1">The sequence shown here is derived from an EMBL/GenBank/DDBJ whole genome shotgun (WGS) entry which is preliminary data.</text>
</comment>
<evidence type="ECO:0000313" key="2">
    <source>
        <dbReference type="Proteomes" id="UP000499080"/>
    </source>
</evidence>
<dbReference type="EMBL" id="BGPR01056728">
    <property type="protein sequence ID" value="GBO33196.1"/>
    <property type="molecule type" value="Genomic_DNA"/>
</dbReference>
<protein>
    <submittedName>
        <fullName evidence="1">Uncharacterized protein</fullName>
    </submittedName>
</protein>
<dbReference type="AlphaFoldDB" id="A0A4Y2W9P8"/>
<proteinExistence type="predicted"/>
<gene>
    <name evidence="1" type="ORF">AVEN_62027_1</name>
</gene>
<organism evidence="1 2">
    <name type="scientific">Araneus ventricosus</name>
    <name type="common">Orbweaver spider</name>
    <name type="synonym">Epeira ventricosa</name>
    <dbReference type="NCBI Taxonomy" id="182803"/>
    <lineage>
        <taxon>Eukaryota</taxon>
        <taxon>Metazoa</taxon>
        <taxon>Ecdysozoa</taxon>
        <taxon>Arthropoda</taxon>
        <taxon>Chelicerata</taxon>
        <taxon>Arachnida</taxon>
        <taxon>Araneae</taxon>
        <taxon>Araneomorphae</taxon>
        <taxon>Entelegynae</taxon>
        <taxon>Araneoidea</taxon>
        <taxon>Araneidae</taxon>
        <taxon>Araneus</taxon>
    </lineage>
</organism>
<keyword evidence="2" id="KW-1185">Reference proteome</keyword>
<evidence type="ECO:0000313" key="1">
    <source>
        <dbReference type="EMBL" id="GBO33196.1"/>
    </source>
</evidence>